<dbReference type="Proteomes" id="UP000501802">
    <property type="component" value="Chromosome"/>
</dbReference>
<reference evidence="9 10" key="1">
    <citation type="submission" date="2020-03" db="EMBL/GenBank/DDBJ databases">
        <authorList>
            <person name="Kim M.K."/>
        </authorList>
    </citation>
    <scope>NUCLEOTIDE SEQUENCE [LARGE SCALE GENOMIC DNA]</scope>
    <source>
        <strain evidence="9 10">BT328</strain>
    </source>
</reference>
<evidence type="ECO:0000256" key="3">
    <source>
        <dbReference type="ARBA" id="ARBA00022651"/>
    </source>
</evidence>
<dbReference type="KEGG" id="spib:G8759_35485"/>
<keyword evidence="2" id="KW-0964">Secreted</keyword>
<protein>
    <submittedName>
        <fullName evidence="9">Poly(3-hydroxybutyrate) depolymerase</fullName>
    </submittedName>
</protein>
<dbReference type="EMBL" id="CP050063">
    <property type="protein sequence ID" value="QIP17572.1"/>
    <property type="molecule type" value="Genomic_DNA"/>
</dbReference>
<evidence type="ECO:0000313" key="10">
    <source>
        <dbReference type="Proteomes" id="UP000501802"/>
    </source>
</evidence>
<keyword evidence="3" id="KW-0858">Xylan degradation</keyword>
<dbReference type="InterPro" id="IPR003140">
    <property type="entry name" value="PLipase/COase/thioEstase"/>
</dbReference>
<evidence type="ECO:0000256" key="4">
    <source>
        <dbReference type="ARBA" id="ARBA00022729"/>
    </source>
</evidence>
<evidence type="ECO:0000256" key="1">
    <source>
        <dbReference type="ARBA" id="ARBA00004613"/>
    </source>
</evidence>
<name>A0A6G9AYN7_9BACT</name>
<dbReference type="GO" id="GO:0005576">
    <property type="term" value="C:extracellular region"/>
    <property type="evidence" value="ECO:0007669"/>
    <property type="project" value="UniProtKB-SubCell"/>
</dbReference>
<evidence type="ECO:0000256" key="6">
    <source>
        <dbReference type="ARBA" id="ARBA00023277"/>
    </source>
</evidence>
<dbReference type="GO" id="GO:0030600">
    <property type="term" value="F:feruloyl esterase activity"/>
    <property type="evidence" value="ECO:0007669"/>
    <property type="project" value="InterPro"/>
</dbReference>
<evidence type="ECO:0000256" key="7">
    <source>
        <dbReference type="ARBA" id="ARBA00023326"/>
    </source>
</evidence>
<evidence type="ECO:0000313" key="9">
    <source>
        <dbReference type="EMBL" id="QIP17572.1"/>
    </source>
</evidence>
<dbReference type="Gene3D" id="3.40.50.1820">
    <property type="entry name" value="alpha/beta hydrolase"/>
    <property type="match status" value="1"/>
</dbReference>
<proteinExistence type="predicted"/>
<keyword evidence="7" id="KW-0624">Polysaccharide degradation</keyword>
<dbReference type="PANTHER" id="PTHR38050:SF2">
    <property type="entry name" value="FERULOYL ESTERASE C-RELATED"/>
    <property type="match status" value="1"/>
</dbReference>
<dbReference type="PANTHER" id="PTHR38050">
    <property type="match status" value="1"/>
</dbReference>
<keyword evidence="5" id="KW-0378">Hydrolase</keyword>
<gene>
    <name evidence="9" type="ORF">G8759_35485</name>
</gene>
<evidence type="ECO:0000256" key="2">
    <source>
        <dbReference type="ARBA" id="ARBA00022525"/>
    </source>
</evidence>
<evidence type="ECO:0000256" key="5">
    <source>
        <dbReference type="ARBA" id="ARBA00022801"/>
    </source>
</evidence>
<dbReference type="RefSeq" id="WP_167218529.1">
    <property type="nucleotide sequence ID" value="NZ_CP050063.1"/>
</dbReference>
<keyword evidence="10" id="KW-1185">Reference proteome</keyword>
<keyword evidence="6" id="KW-0119">Carbohydrate metabolism</keyword>
<dbReference type="Pfam" id="PF02230">
    <property type="entry name" value="Abhydrolase_2"/>
    <property type="match status" value="1"/>
</dbReference>
<feature type="domain" description="Phospholipase/carboxylesterase/thioesterase" evidence="8">
    <location>
        <begin position="42"/>
        <end position="197"/>
    </location>
</feature>
<dbReference type="InterPro" id="IPR043595">
    <property type="entry name" value="FaeB/C/D"/>
</dbReference>
<dbReference type="GO" id="GO:0045493">
    <property type="term" value="P:xylan catabolic process"/>
    <property type="evidence" value="ECO:0007669"/>
    <property type="project" value="UniProtKB-KW"/>
</dbReference>
<evidence type="ECO:0000259" key="8">
    <source>
        <dbReference type="Pfam" id="PF02230"/>
    </source>
</evidence>
<accession>A0A6G9AYN7</accession>
<organism evidence="9 10">
    <name type="scientific">Spirosoma aureum</name>
    <dbReference type="NCBI Taxonomy" id="2692134"/>
    <lineage>
        <taxon>Bacteria</taxon>
        <taxon>Pseudomonadati</taxon>
        <taxon>Bacteroidota</taxon>
        <taxon>Cytophagia</taxon>
        <taxon>Cytophagales</taxon>
        <taxon>Cytophagaceae</taxon>
        <taxon>Spirosoma</taxon>
    </lineage>
</organism>
<dbReference type="AlphaFoldDB" id="A0A6G9AYN7"/>
<keyword evidence="4" id="KW-0732">Signal</keyword>
<comment type="subcellular location">
    <subcellularLocation>
        <location evidence="1">Secreted</location>
    </subcellularLocation>
</comment>
<dbReference type="SUPFAM" id="SSF53474">
    <property type="entry name" value="alpha/beta-Hydrolases"/>
    <property type="match status" value="1"/>
</dbReference>
<sequence>MLRFSCLFILFGIGTSFAQKPLLTDSILVEGHYRTFHFLKPPKPNSTLIFVLHGSGGDGLGIQKGAGKLEEKSDTENLLLVYPDGYKRYWNECRKTANSAANLENIDENTFFGEMITYFDAKYKINAKQIFAIGTSGGGHMAYKLALTMPEKFRAISALIANLPDTNNLDCPEKRVPIPVMIVNGTDDKVNPYNGGEVITGTISLGLVRSTDRTFSYWASLAGYQNKPLKETLPDTDPADGKTIERYTYKLKGKPEITLLKVLGGKHDYPNDINVYLESWNFFKRQLIP</sequence>
<dbReference type="InterPro" id="IPR029058">
    <property type="entry name" value="AB_hydrolase_fold"/>
</dbReference>